<name>A0A562MH32_9HYPH</name>
<evidence type="ECO:0000256" key="1">
    <source>
        <dbReference type="SAM" id="MobiDB-lite"/>
    </source>
</evidence>
<comment type="caution">
    <text evidence="2">The sequence shown here is derived from an EMBL/GenBank/DDBJ whole genome shotgun (WGS) entry which is preliminary data.</text>
</comment>
<dbReference type="EMBL" id="VLKT01000086">
    <property type="protein sequence ID" value="TWI19182.1"/>
    <property type="molecule type" value="Genomic_DNA"/>
</dbReference>
<sequence>MVAGEIAAKHGNLQQVSGERGPLEARSRSGRVDPVERSDLGEGENAVGRGVWLGARRHSDEEYALA</sequence>
<feature type="region of interest" description="Disordered" evidence="1">
    <location>
        <begin position="1"/>
        <end position="53"/>
    </location>
</feature>
<dbReference type="Proteomes" id="UP000317122">
    <property type="component" value="Unassembled WGS sequence"/>
</dbReference>
<organism evidence="2 3">
    <name type="scientific">Mesorhizobium tianshanense</name>
    <dbReference type="NCBI Taxonomy" id="39844"/>
    <lineage>
        <taxon>Bacteria</taxon>
        <taxon>Pseudomonadati</taxon>
        <taxon>Pseudomonadota</taxon>
        <taxon>Alphaproteobacteria</taxon>
        <taxon>Hyphomicrobiales</taxon>
        <taxon>Phyllobacteriaceae</taxon>
        <taxon>Mesorhizobium</taxon>
    </lineage>
</organism>
<protein>
    <submittedName>
        <fullName evidence="2">Uncharacterized protein</fullName>
    </submittedName>
</protein>
<evidence type="ECO:0000313" key="2">
    <source>
        <dbReference type="EMBL" id="TWI19182.1"/>
    </source>
</evidence>
<gene>
    <name evidence="2" type="ORF">IQ26_07188</name>
</gene>
<evidence type="ECO:0000313" key="3">
    <source>
        <dbReference type="Proteomes" id="UP000317122"/>
    </source>
</evidence>
<keyword evidence="3" id="KW-1185">Reference proteome</keyword>
<reference evidence="2 3" key="1">
    <citation type="journal article" date="2015" name="Stand. Genomic Sci.">
        <title>Genomic Encyclopedia of Bacterial and Archaeal Type Strains, Phase III: the genomes of soil and plant-associated and newly described type strains.</title>
        <authorList>
            <person name="Whitman W.B."/>
            <person name="Woyke T."/>
            <person name="Klenk H.P."/>
            <person name="Zhou Y."/>
            <person name="Lilburn T.G."/>
            <person name="Beck B.J."/>
            <person name="De Vos P."/>
            <person name="Vandamme P."/>
            <person name="Eisen J.A."/>
            <person name="Garrity G."/>
            <person name="Hugenholtz P."/>
            <person name="Kyrpides N.C."/>
        </authorList>
    </citation>
    <scope>NUCLEOTIDE SEQUENCE [LARGE SCALE GENOMIC DNA]</scope>
    <source>
        <strain evidence="2 3">CGMCC 1.2546</strain>
    </source>
</reference>
<dbReference type="AlphaFoldDB" id="A0A562MH32"/>
<proteinExistence type="predicted"/>
<feature type="compositionally biased region" description="Basic and acidic residues" evidence="1">
    <location>
        <begin position="21"/>
        <end position="40"/>
    </location>
</feature>
<accession>A0A562MH32</accession>
<dbReference type="RefSeq" id="WP_156090975.1">
    <property type="nucleotide sequence ID" value="NZ_BSPF01000038.1"/>
</dbReference>